<keyword evidence="2" id="KW-1185">Reference proteome</keyword>
<reference evidence="1" key="1">
    <citation type="submission" date="2020-08" db="EMBL/GenBank/DDBJ databases">
        <title>Multicomponent nature underlies the extraordinary mechanical properties of spider dragline silk.</title>
        <authorList>
            <person name="Kono N."/>
            <person name="Nakamura H."/>
            <person name="Mori M."/>
            <person name="Yoshida Y."/>
            <person name="Ohtoshi R."/>
            <person name="Malay A.D."/>
            <person name="Moran D.A.P."/>
            <person name="Tomita M."/>
            <person name="Numata K."/>
            <person name="Arakawa K."/>
        </authorList>
    </citation>
    <scope>NUCLEOTIDE SEQUENCE</scope>
</reference>
<name>A0A8X6QH86_NEPPI</name>
<accession>A0A8X6QH86</accession>
<proteinExistence type="predicted"/>
<dbReference type="Proteomes" id="UP000887013">
    <property type="component" value="Unassembled WGS sequence"/>
</dbReference>
<evidence type="ECO:0000313" key="2">
    <source>
        <dbReference type="Proteomes" id="UP000887013"/>
    </source>
</evidence>
<comment type="caution">
    <text evidence="1">The sequence shown here is derived from an EMBL/GenBank/DDBJ whole genome shotgun (WGS) entry which is preliminary data.</text>
</comment>
<sequence>MGDSDCCYRQEFEEGTGQAVERKRQCSKNDGKSIQINFDKIIEDNRNRNKKKCWTNELTQELWLAIILGVHDEECNLDQASQEVDKEKLKFEYVHLQAFVAITDCQKELIDSGPLGS</sequence>
<evidence type="ECO:0000313" key="1">
    <source>
        <dbReference type="EMBL" id="GFU14122.1"/>
    </source>
</evidence>
<protein>
    <submittedName>
        <fullName evidence="1">Uncharacterized protein</fullName>
    </submittedName>
</protein>
<organism evidence="1 2">
    <name type="scientific">Nephila pilipes</name>
    <name type="common">Giant wood spider</name>
    <name type="synonym">Nephila maculata</name>
    <dbReference type="NCBI Taxonomy" id="299642"/>
    <lineage>
        <taxon>Eukaryota</taxon>
        <taxon>Metazoa</taxon>
        <taxon>Ecdysozoa</taxon>
        <taxon>Arthropoda</taxon>
        <taxon>Chelicerata</taxon>
        <taxon>Arachnida</taxon>
        <taxon>Araneae</taxon>
        <taxon>Araneomorphae</taxon>
        <taxon>Entelegynae</taxon>
        <taxon>Araneoidea</taxon>
        <taxon>Nephilidae</taxon>
        <taxon>Nephila</taxon>
    </lineage>
</organism>
<dbReference type="EMBL" id="BMAW01079131">
    <property type="protein sequence ID" value="GFU14122.1"/>
    <property type="molecule type" value="Genomic_DNA"/>
</dbReference>
<gene>
    <name evidence="1" type="ORF">NPIL_480181</name>
</gene>
<dbReference type="AlphaFoldDB" id="A0A8X6QH86"/>